<evidence type="ECO:0008006" key="4">
    <source>
        <dbReference type="Google" id="ProtNLM"/>
    </source>
</evidence>
<dbReference type="Pfam" id="PF14014">
    <property type="entry name" value="DUF4230"/>
    <property type="match status" value="1"/>
</dbReference>
<evidence type="ECO:0000313" key="2">
    <source>
        <dbReference type="EMBL" id="PYC76690.1"/>
    </source>
</evidence>
<dbReference type="OrthoDB" id="3366858at2"/>
<protein>
    <recommendedName>
        <fullName evidence="4">DUF4230 domain-containing protein</fullName>
    </recommendedName>
</protein>
<evidence type="ECO:0000313" key="3">
    <source>
        <dbReference type="Proteomes" id="UP000248039"/>
    </source>
</evidence>
<dbReference type="Proteomes" id="UP000248039">
    <property type="component" value="Unassembled WGS sequence"/>
</dbReference>
<proteinExistence type="predicted"/>
<dbReference type="EMBL" id="PYBW01000082">
    <property type="protein sequence ID" value="PYC76690.1"/>
    <property type="molecule type" value="Genomic_DNA"/>
</dbReference>
<feature type="chain" id="PRO_5038728659" description="DUF4230 domain-containing protein" evidence="1">
    <location>
        <begin position="19"/>
        <end position="200"/>
    </location>
</feature>
<comment type="caution">
    <text evidence="2">The sequence shown here is derived from an EMBL/GenBank/DDBJ whole genome shotgun (WGS) entry which is preliminary data.</text>
</comment>
<evidence type="ECO:0000256" key="1">
    <source>
        <dbReference type="SAM" id="SignalP"/>
    </source>
</evidence>
<feature type="signal peptide" evidence="1">
    <location>
        <begin position="1"/>
        <end position="18"/>
    </location>
</feature>
<keyword evidence="1" id="KW-0732">Signal</keyword>
<dbReference type="InterPro" id="IPR025324">
    <property type="entry name" value="DUF4230"/>
</dbReference>
<organism evidence="2 3">
    <name type="scientific">Streptomyces tateyamensis</name>
    <dbReference type="NCBI Taxonomy" id="565073"/>
    <lineage>
        <taxon>Bacteria</taxon>
        <taxon>Bacillati</taxon>
        <taxon>Actinomycetota</taxon>
        <taxon>Actinomycetes</taxon>
        <taxon>Kitasatosporales</taxon>
        <taxon>Streptomycetaceae</taxon>
        <taxon>Streptomyces</taxon>
    </lineage>
</organism>
<gene>
    <name evidence="2" type="ORF">C7C46_21980</name>
</gene>
<dbReference type="AlphaFoldDB" id="A0A2V4NC39"/>
<sequence length="200" mass="21379">MTLAAIAAVLLASASLHLLPGLPDPFAEKTTDRSQPVLLKSIQDMSRYTAASGNFQLVVDLDHEAAFLPPGLLGHRTLYVAAGSVEAYVDLGQVSGSGVSVSADRRSVTISLPHAQLGQVALDPKQSYVYSQERGLFDRIGDFFSGNPGNQQQVEQLASQRIQNAAKSSGLLEHAEQNTRNALQQLLRSLGFTTVDVHIG</sequence>
<accession>A0A2V4NC39</accession>
<reference evidence="2 3" key="1">
    <citation type="submission" date="2018-03" db="EMBL/GenBank/DDBJ databases">
        <title>Bioinformatic expansion and discovery of thiopeptide antibiotics.</title>
        <authorList>
            <person name="Schwalen C.J."/>
            <person name="Hudson G.A."/>
            <person name="Mitchell D.A."/>
        </authorList>
    </citation>
    <scope>NUCLEOTIDE SEQUENCE [LARGE SCALE GENOMIC DNA]</scope>
    <source>
        <strain evidence="2 3">ATCC 21389</strain>
    </source>
</reference>
<keyword evidence="3" id="KW-1185">Reference proteome</keyword>
<name>A0A2V4NC39_9ACTN</name>